<keyword evidence="2 3" id="KW-0808">Transferase</keyword>
<dbReference type="Gene3D" id="3.40.50.2000">
    <property type="entry name" value="Glycogen Phosphorylase B"/>
    <property type="match status" value="2"/>
</dbReference>
<dbReference type="GO" id="GO:0009244">
    <property type="term" value="P:lipopolysaccharide core region biosynthetic process"/>
    <property type="evidence" value="ECO:0007669"/>
    <property type="project" value="TreeGrafter"/>
</dbReference>
<evidence type="ECO:0000313" key="3">
    <source>
        <dbReference type="EMBL" id="KJX38530.1"/>
    </source>
</evidence>
<reference evidence="3 4" key="1">
    <citation type="submission" date="2015-02" db="EMBL/GenBank/DDBJ databases">
        <authorList>
            <person name="Adams M."/>
            <person name="Sutton G."/>
            <person name="Nelson K."/>
            <person name="Bonomo R."/>
            <person name="McCorrison J."/>
            <person name="Sanka R."/>
            <person name="Brinkac L."/>
            <person name="Nierman W."/>
        </authorList>
    </citation>
    <scope>NUCLEOTIDE SEQUENCE [LARGE SCALE GENOMIC DNA]</scope>
    <source>
        <strain evidence="3 4">CIDEIMsCOL9</strain>
    </source>
</reference>
<evidence type="ECO:0000256" key="1">
    <source>
        <dbReference type="ARBA" id="ARBA00022676"/>
    </source>
</evidence>
<keyword evidence="4" id="KW-1185">Reference proteome</keyword>
<dbReference type="AlphaFoldDB" id="A0AAW3HN17"/>
<dbReference type="Proteomes" id="UP000033354">
    <property type="component" value="Unassembled WGS sequence"/>
</dbReference>
<dbReference type="SUPFAM" id="SSF53756">
    <property type="entry name" value="UDP-Glycosyltransferase/glycogen phosphorylase"/>
    <property type="match status" value="1"/>
</dbReference>
<dbReference type="InterPro" id="IPR002201">
    <property type="entry name" value="Glyco_trans_9"/>
</dbReference>
<dbReference type="Pfam" id="PF01075">
    <property type="entry name" value="Glyco_transf_9"/>
    <property type="match status" value="1"/>
</dbReference>
<dbReference type="PANTHER" id="PTHR30160">
    <property type="entry name" value="TETRAACYLDISACCHARIDE 4'-KINASE-RELATED"/>
    <property type="match status" value="1"/>
</dbReference>
<sequence>MSSKKARVALVSFLLSSYRFFKRSGHSFDRIGLDEKVESIVIFSTTALGDFMFNTPAILSLKSRFPSARITLVSSHKNRNLVECSPWFERVIFWDQKVKTASKIVRLLKTDTPDIAVILHSKSPYDVLIATLSGAKYIFKDAYNESDLAMRRFVTSLSGVEFNGHLIERKMSLIKPMGCDVENIEMKIPFSFEAKSKKNATIIGFQLGASDIQRQWPVLRFNELAKLLINSGHNVEIVLIGSPNEVEISKKFMEGMTEAERQSINDCVGKVSLKELVETISGFDLLVTGDTGPLHLAVALKVKTISLFVTANPAYTGPLQDPHLHKIIRVNNNDDLMTSAQPMSIIGASEVMAAISEAIYEW</sequence>
<dbReference type="GO" id="GO:0008713">
    <property type="term" value="F:ADP-heptose-lipopolysaccharide heptosyltransferase activity"/>
    <property type="evidence" value="ECO:0007669"/>
    <property type="project" value="TreeGrafter"/>
</dbReference>
<gene>
    <name evidence="3" type="ORF">SG71_03505</name>
</gene>
<comment type="caution">
    <text evidence="3">The sequence shown here is derived from an EMBL/GenBank/DDBJ whole genome shotgun (WGS) entry which is preliminary data.</text>
</comment>
<dbReference type="RefSeq" id="WP_032642605.1">
    <property type="nucleotide sequence ID" value="NZ_CP043318.1"/>
</dbReference>
<evidence type="ECO:0000256" key="2">
    <source>
        <dbReference type="ARBA" id="ARBA00022679"/>
    </source>
</evidence>
<organism evidence="3 4">
    <name type="scientific">Enterobacter chengduensis</name>
    <dbReference type="NCBI Taxonomy" id="2494701"/>
    <lineage>
        <taxon>Bacteria</taxon>
        <taxon>Pseudomonadati</taxon>
        <taxon>Pseudomonadota</taxon>
        <taxon>Gammaproteobacteria</taxon>
        <taxon>Enterobacterales</taxon>
        <taxon>Enterobacteriaceae</taxon>
        <taxon>Enterobacter</taxon>
        <taxon>Enterobacter cloacae complex</taxon>
    </lineage>
</organism>
<name>A0AAW3HN17_9ENTR</name>
<dbReference type="InterPro" id="IPR051199">
    <property type="entry name" value="LPS_LOS_Heptosyltrfase"/>
</dbReference>
<evidence type="ECO:0000313" key="4">
    <source>
        <dbReference type="Proteomes" id="UP000033354"/>
    </source>
</evidence>
<protein>
    <submittedName>
        <fullName evidence="3">Glycosyl transferase</fullName>
    </submittedName>
</protein>
<keyword evidence="1" id="KW-0328">Glycosyltransferase</keyword>
<accession>A0AAW3HN17</accession>
<dbReference type="GO" id="GO:0005829">
    <property type="term" value="C:cytosol"/>
    <property type="evidence" value="ECO:0007669"/>
    <property type="project" value="TreeGrafter"/>
</dbReference>
<dbReference type="PANTHER" id="PTHR30160:SF7">
    <property type="entry name" value="ADP-HEPTOSE--LPS HEPTOSYLTRANSFERASE 2"/>
    <property type="match status" value="1"/>
</dbReference>
<dbReference type="CDD" id="cd03789">
    <property type="entry name" value="GT9_LPS_heptosyltransferase"/>
    <property type="match status" value="1"/>
</dbReference>
<dbReference type="GeneID" id="63142612"/>
<dbReference type="EMBL" id="JZKT01000005">
    <property type="protein sequence ID" value="KJX38530.1"/>
    <property type="molecule type" value="Genomic_DNA"/>
</dbReference>
<proteinExistence type="predicted"/>